<accession>A0A8X9A6M4</accession>
<proteinExistence type="predicted"/>
<sequence>MADDCSGILSSYAGFYLFGSSFAHYGRSVALLDGACSDHEFTITCLEKGDAAGKVVVCPRSFKDLKEIGVERYGAPYARVLSIEGVEIHDIRGVKDGHHIDFSRQAPLIEEEVGGQVEDGMILIIESREEEIGGQVEDGMIDESLGEEREEFGGNEERLVGQDMERNGLGLEARARNADLAADVEGYQILISDTCSSVVGIFTSFVDGMRKEMRVVNQPLM</sequence>
<dbReference type="InterPro" id="IPR021789">
    <property type="entry name" value="KHA_dom"/>
</dbReference>
<organism evidence="2">
    <name type="scientific">Salvia splendens</name>
    <name type="common">Scarlet sage</name>
    <dbReference type="NCBI Taxonomy" id="180675"/>
    <lineage>
        <taxon>Eukaryota</taxon>
        <taxon>Viridiplantae</taxon>
        <taxon>Streptophyta</taxon>
        <taxon>Embryophyta</taxon>
        <taxon>Tracheophyta</taxon>
        <taxon>Spermatophyta</taxon>
        <taxon>Magnoliopsida</taxon>
        <taxon>eudicotyledons</taxon>
        <taxon>Gunneridae</taxon>
        <taxon>Pentapetalae</taxon>
        <taxon>asterids</taxon>
        <taxon>lamiids</taxon>
        <taxon>Lamiales</taxon>
        <taxon>Lamiaceae</taxon>
        <taxon>Nepetoideae</taxon>
        <taxon>Mentheae</taxon>
        <taxon>Salviinae</taxon>
        <taxon>Salvia</taxon>
        <taxon>Salvia subgen. Calosphace</taxon>
        <taxon>core Calosphace</taxon>
    </lineage>
</organism>
<dbReference type="Proteomes" id="UP000298416">
    <property type="component" value="Unassembled WGS sequence"/>
</dbReference>
<evidence type="ECO:0000313" key="2">
    <source>
        <dbReference type="EMBL" id="KAG6431702.1"/>
    </source>
</evidence>
<keyword evidence="3" id="KW-1185">Reference proteome</keyword>
<evidence type="ECO:0000259" key="1">
    <source>
        <dbReference type="Pfam" id="PF11834"/>
    </source>
</evidence>
<name>A0A8X9A6M4_SALSN</name>
<feature type="domain" description="KHA" evidence="1">
    <location>
        <begin position="42"/>
        <end position="99"/>
    </location>
</feature>
<dbReference type="Pfam" id="PF11834">
    <property type="entry name" value="KHA"/>
    <property type="match status" value="1"/>
</dbReference>
<gene>
    <name evidence="2" type="ORF">SASPL_109785</name>
</gene>
<protein>
    <recommendedName>
        <fullName evidence="1">KHA domain-containing protein</fullName>
    </recommendedName>
</protein>
<evidence type="ECO:0000313" key="3">
    <source>
        <dbReference type="Proteomes" id="UP000298416"/>
    </source>
</evidence>
<dbReference type="EMBL" id="PNBA02000003">
    <property type="protein sequence ID" value="KAG6431702.1"/>
    <property type="molecule type" value="Genomic_DNA"/>
</dbReference>
<dbReference type="AlphaFoldDB" id="A0A8X9A6M4"/>
<reference evidence="2" key="2">
    <citation type="submission" date="2020-08" db="EMBL/GenBank/DDBJ databases">
        <title>Plant Genome Project.</title>
        <authorList>
            <person name="Zhang R.-G."/>
        </authorList>
    </citation>
    <scope>NUCLEOTIDE SEQUENCE</scope>
    <source>
        <strain evidence="2">Huo1</strain>
        <tissue evidence="2">Leaf</tissue>
    </source>
</reference>
<comment type="caution">
    <text evidence="2">The sequence shown here is derived from an EMBL/GenBank/DDBJ whole genome shotgun (WGS) entry which is preliminary data.</text>
</comment>
<reference evidence="2" key="1">
    <citation type="submission" date="2018-01" db="EMBL/GenBank/DDBJ databases">
        <authorList>
            <person name="Mao J.F."/>
        </authorList>
    </citation>
    <scope>NUCLEOTIDE SEQUENCE</scope>
    <source>
        <strain evidence="2">Huo1</strain>
        <tissue evidence="2">Leaf</tissue>
    </source>
</reference>